<organism evidence="2 3">
    <name type="scientific">Cadophora malorum</name>
    <dbReference type="NCBI Taxonomy" id="108018"/>
    <lineage>
        <taxon>Eukaryota</taxon>
        <taxon>Fungi</taxon>
        <taxon>Dikarya</taxon>
        <taxon>Ascomycota</taxon>
        <taxon>Pezizomycotina</taxon>
        <taxon>Leotiomycetes</taxon>
        <taxon>Helotiales</taxon>
        <taxon>Ploettnerulaceae</taxon>
        <taxon>Cadophora</taxon>
    </lineage>
</organism>
<reference evidence="2" key="1">
    <citation type="submission" date="2021-02" db="EMBL/GenBank/DDBJ databases">
        <title>Genome sequence Cadophora malorum strain M34.</title>
        <authorList>
            <person name="Stefanovic E."/>
            <person name="Vu D."/>
            <person name="Scully C."/>
            <person name="Dijksterhuis J."/>
            <person name="Roader J."/>
            <person name="Houbraken J."/>
        </authorList>
    </citation>
    <scope>NUCLEOTIDE SEQUENCE</scope>
    <source>
        <strain evidence="2">M34</strain>
    </source>
</reference>
<dbReference type="OrthoDB" id="3907216at2759"/>
<gene>
    <name evidence="2" type="ORF">IFR04_009889</name>
</gene>
<keyword evidence="3" id="KW-1185">Reference proteome</keyword>
<dbReference type="AlphaFoldDB" id="A0A8H7TD45"/>
<evidence type="ECO:0008006" key="4">
    <source>
        <dbReference type="Google" id="ProtNLM"/>
    </source>
</evidence>
<feature type="region of interest" description="Disordered" evidence="1">
    <location>
        <begin position="154"/>
        <end position="175"/>
    </location>
</feature>
<dbReference type="EMBL" id="JAFJYH010000169">
    <property type="protein sequence ID" value="KAG4416945.1"/>
    <property type="molecule type" value="Genomic_DNA"/>
</dbReference>
<accession>A0A8H7TD45</accession>
<dbReference type="Gene3D" id="2.170.150.70">
    <property type="match status" value="1"/>
</dbReference>
<evidence type="ECO:0000313" key="2">
    <source>
        <dbReference type="EMBL" id="KAG4416945.1"/>
    </source>
</evidence>
<evidence type="ECO:0000313" key="3">
    <source>
        <dbReference type="Proteomes" id="UP000664132"/>
    </source>
</evidence>
<protein>
    <recommendedName>
        <fullName evidence="4">CENP-V/GFA domain-containing protein</fullName>
    </recommendedName>
</protein>
<comment type="caution">
    <text evidence="2">The sequence shown here is derived from an EMBL/GenBank/DDBJ whole genome shotgun (WGS) entry which is preliminary data.</text>
</comment>
<proteinExistence type="predicted"/>
<sequence length="250" mass="27411">MDHNHPLHGGCSCGRNKYIIRIPQNATERPQVFFDSGHGHRRFQATPLSAWLRVPLSWYTSTTYAFMSDESHSSIRRTYTSPTEQNSKRHFCGFCGTPLAYWSEETPAEASYISLTLGSLMGSDLRDLEELGVLPTEAVEDAVGERKVIESAGGGVGAGEKGEGKGGVLSEGSGNGIGEEGLPWFETMVKGSRLGNVQRSWGERRSGNGRFKVEWEIVEWTEDGGEGGEGTKSPAKRKLGEVDQDELMEH</sequence>
<name>A0A8H7TD45_9HELO</name>
<feature type="region of interest" description="Disordered" evidence="1">
    <location>
        <begin position="220"/>
        <end position="250"/>
    </location>
</feature>
<evidence type="ECO:0000256" key="1">
    <source>
        <dbReference type="SAM" id="MobiDB-lite"/>
    </source>
</evidence>
<dbReference type="Proteomes" id="UP000664132">
    <property type="component" value="Unassembled WGS sequence"/>
</dbReference>